<evidence type="ECO:0000256" key="2">
    <source>
        <dbReference type="ARBA" id="ARBA00010323"/>
    </source>
</evidence>
<comment type="subcellular location">
    <subcellularLocation>
        <location evidence="1">Cell membrane</location>
        <topology evidence="1">Multi-pass membrane protein</topology>
    </subcellularLocation>
</comment>
<feature type="transmembrane region" description="Helical" evidence="8">
    <location>
        <begin position="410"/>
        <end position="436"/>
    </location>
</feature>
<dbReference type="EMBL" id="FQVI01000035">
    <property type="protein sequence ID" value="SHF50963.1"/>
    <property type="molecule type" value="Genomic_DNA"/>
</dbReference>
<dbReference type="PANTHER" id="PTHR13285">
    <property type="entry name" value="ACYLTRANSFERASE"/>
    <property type="match status" value="1"/>
</dbReference>
<evidence type="ECO:0000256" key="1">
    <source>
        <dbReference type="ARBA" id="ARBA00004651"/>
    </source>
</evidence>
<keyword evidence="4 8" id="KW-0812">Transmembrane</keyword>
<dbReference type="InterPro" id="IPR004299">
    <property type="entry name" value="MBOAT_fam"/>
</dbReference>
<dbReference type="InterPro" id="IPR028362">
    <property type="entry name" value="AlgI"/>
</dbReference>
<feature type="transmembrane region" description="Helical" evidence="8">
    <location>
        <begin position="458"/>
        <end position="475"/>
    </location>
</feature>
<protein>
    <submittedName>
        <fullName evidence="9">D-alanyl-lipoteichoic acid acyltransferase DltB, MBOAT superfamily</fullName>
    </submittedName>
</protein>
<sequence>MTYNSIAFIVFFAVFLLIYLLMPKVGLRQAVILIGSIIFYKYACGWNLLAVILVTSFVVYFISRSIEHVYLGYEKEKEGLKPKEQALLFAKFKKKSRKYLLFAMFLVIGILIYVKVGGLLQWKRVFTVSQVFQWKTYLVPLGISYYTFSSVGYLLDVYWKKTKCEHNYFKLLTCMIYFPHIVQGPISRYPKLIKQFNELPGFSYERVCFGIQRMLWGYFKKMVVADRIALFTSTVYYTPSDFAGIEIVIAVVLGAIELYADFSGCMDIVIGASEAMGIVLDENFKQPFFSRSAAEFWRRWHITLGTWFKDYVYMPVAMSPSFMKFAVKIRKKFGNRAGQVISAAVPLVIVWLLTGLWHGTGSDYIVWGLYWGILIILGTVLTPDFKKLNNWLKIDTSAFGFRLFQMSRTFCIFCIGRMLTVTGSLEGFAVMIQQIFKEHRLWTLFDGSLYCHGLDQKNFYIVLFGILIMWGADMLQDKGGIRESLAKQPVLLRWGVYYGSIVLVLIFGMYGSAYDASSFIYGGF</sequence>
<dbReference type="PIRSF" id="PIRSF500217">
    <property type="entry name" value="AlgI"/>
    <property type="match status" value="1"/>
</dbReference>
<keyword evidence="3 7" id="KW-1003">Cell membrane</keyword>
<dbReference type="AlphaFoldDB" id="A0A1M5C889"/>
<dbReference type="Proteomes" id="UP000184245">
    <property type="component" value="Unassembled WGS sequence"/>
</dbReference>
<evidence type="ECO:0000256" key="7">
    <source>
        <dbReference type="PIRNR" id="PIRNR016636"/>
    </source>
</evidence>
<gene>
    <name evidence="9" type="ORF">SAMN02745158_04024</name>
</gene>
<evidence type="ECO:0000313" key="9">
    <source>
        <dbReference type="EMBL" id="SHF50963.1"/>
    </source>
</evidence>
<dbReference type="RefSeq" id="WP_072854562.1">
    <property type="nucleotide sequence ID" value="NZ_FQVI01000035.1"/>
</dbReference>
<keyword evidence="7 9" id="KW-0808">Transferase</keyword>
<evidence type="ECO:0000256" key="5">
    <source>
        <dbReference type="ARBA" id="ARBA00022989"/>
    </source>
</evidence>
<evidence type="ECO:0000256" key="8">
    <source>
        <dbReference type="SAM" id="Phobius"/>
    </source>
</evidence>
<keyword evidence="10" id="KW-1185">Reference proteome</keyword>
<keyword evidence="5 8" id="KW-1133">Transmembrane helix</keyword>
<feature type="transmembrane region" description="Helical" evidence="8">
    <location>
        <begin position="137"/>
        <end position="159"/>
    </location>
</feature>
<organism evidence="9 10">
    <name type="scientific">Lactonifactor longoviformis DSM 17459</name>
    <dbReference type="NCBI Taxonomy" id="1122155"/>
    <lineage>
        <taxon>Bacteria</taxon>
        <taxon>Bacillati</taxon>
        <taxon>Bacillota</taxon>
        <taxon>Clostridia</taxon>
        <taxon>Eubacteriales</taxon>
        <taxon>Clostridiaceae</taxon>
        <taxon>Lactonifactor</taxon>
    </lineage>
</organism>
<feature type="transmembrane region" description="Helical" evidence="8">
    <location>
        <begin position="496"/>
        <end position="514"/>
    </location>
</feature>
<feature type="transmembrane region" description="Helical" evidence="8">
    <location>
        <begin position="38"/>
        <end position="62"/>
    </location>
</feature>
<dbReference type="GO" id="GO:0016746">
    <property type="term" value="F:acyltransferase activity"/>
    <property type="evidence" value="ECO:0007669"/>
    <property type="project" value="UniProtKB-KW"/>
</dbReference>
<dbReference type="STRING" id="1122155.SAMN02745158_04024"/>
<feature type="transmembrane region" description="Helical" evidence="8">
    <location>
        <begin position="99"/>
        <end position="117"/>
    </location>
</feature>
<feature type="transmembrane region" description="Helical" evidence="8">
    <location>
        <begin position="364"/>
        <end position="383"/>
    </location>
</feature>
<dbReference type="Pfam" id="PF03062">
    <property type="entry name" value="MBOAT"/>
    <property type="match status" value="1"/>
</dbReference>
<dbReference type="PANTHER" id="PTHR13285:SF18">
    <property type="entry name" value="PROTEIN-CYSTEINE N-PALMITOYLTRANSFERASE RASP"/>
    <property type="match status" value="1"/>
</dbReference>
<dbReference type="GO" id="GO:0005886">
    <property type="term" value="C:plasma membrane"/>
    <property type="evidence" value="ECO:0007669"/>
    <property type="project" value="UniProtKB-SubCell"/>
</dbReference>
<accession>A0A1M5C889</accession>
<feature type="transmembrane region" description="Helical" evidence="8">
    <location>
        <begin position="340"/>
        <end position="358"/>
    </location>
</feature>
<dbReference type="InterPro" id="IPR024194">
    <property type="entry name" value="Ac/AlaTfrase_AlgI/DltB"/>
</dbReference>
<evidence type="ECO:0000256" key="3">
    <source>
        <dbReference type="ARBA" id="ARBA00022475"/>
    </source>
</evidence>
<reference evidence="9 10" key="1">
    <citation type="submission" date="2016-11" db="EMBL/GenBank/DDBJ databases">
        <authorList>
            <person name="Jaros S."/>
            <person name="Januszkiewicz K."/>
            <person name="Wedrychowicz H."/>
        </authorList>
    </citation>
    <scope>NUCLEOTIDE SEQUENCE [LARGE SCALE GENOMIC DNA]</scope>
    <source>
        <strain evidence="9 10">DSM 17459</strain>
    </source>
</reference>
<keyword evidence="7 9" id="KW-0012">Acyltransferase</keyword>
<comment type="similarity">
    <text evidence="2 7">Belongs to the membrane-bound acyltransferase family.</text>
</comment>
<evidence type="ECO:0000313" key="10">
    <source>
        <dbReference type="Proteomes" id="UP000184245"/>
    </source>
</evidence>
<dbReference type="PIRSF" id="PIRSF016636">
    <property type="entry name" value="AlgI_DltB"/>
    <property type="match status" value="1"/>
</dbReference>
<keyword evidence="6 7" id="KW-0472">Membrane</keyword>
<proteinExistence type="inferred from homology"/>
<evidence type="ECO:0000256" key="4">
    <source>
        <dbReference type="ARBA" id="ARBA00022692"/>
    </source>
</evidence>
<dbReference type="OrthoDB" id="9805788at2"/>
<dbReference type="InterPro" id="IPR051085">
    <property type="entry name" value="MB_O-acyltransferase"/>
</dbReference>
<evidence type="ECO:0000256" key="6">
    <source>
        <dbReference type="ARBA" id="ARBA00023136"/>
    </source>
</evidence>
<dbReference type="GO" id="GO:0042121">
    <property type="term" value="P:alginic acid biosynthetic process"/>
    <property type="evidence" value="ECO:0007669"/>
    <property type="project" value="InterPro"/>
</dbReference>
<name>A0A1M5C889_9CLOT</name>